<evidence type="ECO:0000313" key="2">
    <source>
        <dbReference type="EMBL" id="CAH0379821.1"/>
    </source>
</evidence>
<dbReference type="AlphaFoldDB" id="A0A8J2T2Y4"/>
<dbReference type="EMBL" id="CAKKNE010000006">
    <property type="protein sequence ID" value="CAH0379821.1"/>
    <property type="molecule type" value="Genomic_DNA"/>
</dbReference>
<feature type="transmembrane region" description="Helical" evidence="1">
    <location>
        <begin position="263"/>
        <end position="284"/>
    </location>
</feature>
<feature type="transmembrane region" description="Helical" evidence="1">
    <location>
        <begin position="237"/>
        <end position="257"/>
    </location>
</feature>
<proteinExistence type="predicted"/>
<organism evidence="2 3">
    <name type="scientific">Pelagomonas calceolata</name>
    <dbReference type="NCBI Taxonomy" id="35677"/>
    <lineage>
        <taxon>Eukaryota</taxon>
        <taxon>Sar</taxon>
        <taxon>Stramenopiles</taxon>
        <taxon>Ochrophyta</taxon>
        <taxon>Pelagophyceae</taxon>
        <taxon>Pelagomonadales</taxon>
        <taxon>Pelagomonadaceae</taxon>
        <taxon>Pelagomonas</taxon>
    </lineage>
</organism>
<protein>
    <submittedName>
        <fullName evidence="2">Uncharacterized protein</fullName>
    </submittedName>
</protein>
<feature type="transmembrane region" description="Helical" evidence="1">
    <location>
        <begin position="510"/>
        <end position="529"/>
    </location>
</feature>
<keyword evidence="1" id="KW-0472">Membrane</keyword>
<feature type="transmembrane region" description="Helical" evidence="1">
    <location>
        <begin position="76"/>
        <end position="96"/>
    </location>
</feature>
<dbReference type="OrthoDB" id="236445at2759"/>
<accession>A0A8J2T2Y4</accession>
<keyword evidence="3" id="KW-1185">Reference proteome</keyword>
<evidence type="ECO:0000256" key="1">
    <source>
        <dbReference type="SAM" id="Phobius"/>
    </source>
</evidence>
<feature type="transmembrane region" description="Helical" evidence="1">
    <location>
        <begin position="375"/>
        <end position="397"/>
    </location>
</feature>
<reference evidence="2" key="1">
    <citation type="submission" date="2021-11" db="EMBL/GenBank/DDBJ databases">
        <authorList>
            <consortium name="Genoscope - CEA"/>
            <person name="William W."/>
        </authorList>
    </citation>
    <scope>NUCLEOTIDE SEQUENCE</scope>
</reference>
<gene>
    <name evidence="2" type="ORF">PECAL_6P14590</name>
</gene>
<dbReference type="Proteomes" id="UP000789595">
    <property type="component" value="Unassembled WGS sequence"/>
</dbReference>
<feature type="transmembrane region" description="Helical" evidence="1">
    <location>
        <begin position="409"/>
        <end position="434"/>
    </location>
</feature>
<comment type="caution">
    <text evidence="2">The sequence shown here is derived from an EMBL/GenBank/DDBJ whole genome shotgun (WGS) entry which is preliminary data.</text>
</comment>
<feature type="transmembrane region" description="Helical" evidence="1">
    <location>
        <begin position="644"/>
        <end position="666"/>
    </location>
</feature>
<name>A0A8J2T2Y4_9STRA</name>
<keyword evidence="1" id="KW-1133">Transmembrane helix</keyword>
<evidence type="ECO:0000313" key="3">
    <source>
        <dbReference type="Proteomes" id="UP000789595"/>
    </source>
</evidence>
<feature type="transmembrane region" description="Helical" evidence="1">
    <location>
        <begin position="563"/>
        <end position="582"/>
    </location>
</feature>
<keyword evidence="1" id="KW-0812">Transmembrane</keyword>
<sequence length="737" mass="81772">MAAVQKVSPAAEDTKEAEAPLLDLEAVERRVRRLETEPDQATLHELAKRDPNSLHQATVYYALVSDTGGPRLKYKLLAASYAIVALQAFVAIGIFWGSSFRTCNYHDDCVRGMWCKRDKTTGGGFCDKCKGGDNRECCGNSTRIGGECRIDVDVNPGMCDACTNDGGEFINYRPVLRDNINAMMPHDWAALLLAAVVVSYGVFGEIRDATLCRFALQRICDEREVGRAWPWALHTLNYLRLFALAPYIIGCVMGLVVVETGNSIAICLNAVAILFLVELDNLAFTHALDESLRIEAEQHGRILLTKNEARIVDAIKTVCVFSIPMAILGGVGSSDPWVIVGVCAPFPCMVVALVQSVHEAKDRWRGFAWGFARGLFGWIVYYYVFFSFPTTIYYGLVRQDTPPRRKYGLLAASIGIVFLQCFVATGLSTGIYYFTCAEHSDCTSRGNFCDSGICDWCYESIHEECCTTNSTDTCWLDGIDREDMCAACTGSKGWIIFQDVVKDRVDAMLIQDWVTLFLASLVVSFALFAEMRDCMLCEIALREISKRREVPRGWRYAIRGLNFARYFLLLPSIVNSVVALVLNDGGAVKHVCLNTVAVLFLLEVDNLAFLHGLGERTRMEAEEHVHSGARVTEDDLQTMGLVKLICVVLIPCAIFGGVCGYGMVASDPDECGILLAPLPAIVAVFVQRMKSSGLKLKEACCGIGWGFAEWFVYIVWAHLLYMLLFFQAHGERMFDDD</sequence>
<feature type="transmembrane region" description="Helical" evidence="1">
    <location>
        <begin position="710"/>
        <end position="728"/>
    </location>
</feature>
<feature type="transmembrane region" description="Helical" evidence="1">
    <location>
        <begin position="188"/>
        <end position="206"/>
    </location>
</feature>
<feature type="transmembrane region" description="Helical" evidence="1">
    <location>
        <begin position="672"/>
        <end position="689"/>
    </location>
</feature>